<dbReference type="EMBL" id="JADNRY010000022">
    <property type="protein sequence ID" value="KAF9072761.1"/>
    <property type="molecule type" value="Genomic_DNA"/>
</dbReference>
<protein>
    <recommendedName>
        <fullName evidence="3">F-box domain-containing protein</fullName>
    </recommendedName>
</protein>
<gene>
    <name evidence="1" type="ORF">BDP27DRAFT_1319955</name>
</gene>
<name>A0A9P5Q0F2_9AGAR</name>
<dbReference type="OrthoDB" id="3266451at2759"/>
<keyword evidence="2" id="KW-1185">Reference proteome</keyword>
<organism evidence="1 2">
    <name type="scientific">Rhodocollybia butyracea</name>
    <dbReference type="NCBI Taxonomy" id="206335"/>
    <lineage>
        <taxon>Eukaryota</taxon>
        <taxon>Fungi</taxon>
        <taxon>Dikarya</taxon>
        <taxon>Basidiomycota</taxon>
        <taxon>Agaricomycotina</taxon>
        <taxon>Agaricomycetes</taxon>
        <taxon>Agaricomycetidae</taxon>
        <taxon>Agaricales</taxon>
        <taxon>Marasmiineae</taxon>
        <taxon>Omphalotaceae</taxon>
        <taxon>Rhodocollybia</taxon>
    </lineage>
</organism>
<dbReference type="Proteomes" id="UP000772434">
    <property type="component" value="Unassembled WGS sequence"/>
</dbReference>
<sequence length="292" mass="33929">MHDYALDITINSARAWTLDLSQVCSVWRQIIRSRPSLWSSLWIDLSHRHRAFEVMKHYLKRSQRAPLTLFIAAGSLDQESMEDDDMAKSVSSAVEDTYEDLPLQLRDYSWEVLELLFSVSERWKDVTMRLSWHTFTEISQKFDFRDTDFNQVVALNLDWRYREIPRLGHFMLSSAHLPSLRRLVLTEFGPWFNLPLHCITTLGPMRYWKSSAIVHALAECRNVDSFTISLIDEPFDWELSPPILINARSLDITGENNNIQLAKFADECTLAEKFAKLYISLAVSLTNAHTTL</sequence>
<evidence type="ECO:0008006" key="3">
    <source>
        <dbReference type="Google" id="ProtNLM"/>
    </source>
</evidence>
<comment type="caution">
    <text evidence="1">The sequence shown here is derived from an EMBL/GenBank/DDBJ whole genome shotgun (WGS) entry which is preliminary data.</text>
</comment>
<reference evidence="1" key="1">
    <citation type="submission" date="2020-11" db="EMBL/GenBank/DDBJ databases">
        <authorList>
            <consortium name="DOE Joint Genome Institute"/>
            <person name="Ahrendt S."/>
            <person name="Riley R."/>
            <person name="Andreopoulos W."/>
            <person name="Labutti K."/>
            <person name="Pangilinan J."/>
            <person name="Ruiz-Duenas F.J."/>
            <person name="Barrasa J.M."/>
            <person name="Sanchez-Garcia M."/>
            <person name="Camarero S."/>
            <person name="Miyauchi S."/>
            <person name="Serrano A."/>
            <person name="Linde D."/>
            <person name="Babiker R."/>
            <person name="Drula E."/>
            <person name="Ayuso-Fernandez I."/>
            <person name="Pacheco R."/>
            <person name="Padilla G."/>
            <person name="Ferreira P."/>
            <person name="Barriuso J."/>
            <person name="Kellner H."/>
            <person name="Castanera R."/>
            <person name="Alfaro M."/>
            <person name="Ramirez L."/>
            <person name="Pisabarro A.G."/>
            <person name="Kuo A."/>
            <person name="Tritt A."/>
            <person name="Lipzen A."/>
            <person name="He G."/>
            <person name="Yan M."/>
            <person name="Ng V."/>
            <person name="Cullen D."/>
            <person name="Martin F."/>
            <person name="Rosso M.-N."/>
            <person name="Henrissat B."/>
            <person name="Hibbett D."/>
            <person name="Martinez A.T."/>
            <person name="Grigoriev I.V."/>
        </authorList>
    </citation>
    <scope>NUCLEOTIDE SEQUENCE</scope>
    <source>
        <strain evidence="1">AH 40177</strain>
    </source>
</reference>
<dbReference type="AlphaFoldDB" id="A0A9P5Q0F2"/>
<proteinExistence type="predicted"/>
<evidence type="ECO:0000313" key="2">
    <source>
        <dbReference type="Proteomes" id="UP000772434"/>
    </source>
</evidence>
<evidence type="ECO:0000313" key="1">
    <source>
        <dbReference type="EMBL" id="KAF9072761.1"/>
    </source>
</evidence>
<accession>A0A9P5Q0F2</accession>